<evidence type="ECO:0000256" key="1">
    <source>
        <dbReference type="SAM" id="Phobius"/>
    </source>
</evidence>
<comment type="caution">
    <text evidence="2">The sequence shown here is derived from an EMBL/GenBank/DDBJ whole genome shotgun (WGS) entry which is preliminary data.</text>
</comment>
<proteinExistence type="predicted"/>
<evidence type="ECO:0000313" key="2">
    <source>
        <dbReference type="EMBL" id="MCL7024616.1"/>
    </source>
</evidence>
<keyword evidence="3" id="KW-1185">Reference proteome</keyword>
<dbReference type="Proteomes" id="UP001177140">
    <property type="component" value="Unassembled WGS sequence"/>
</dbReference>
<keyword evidence="1" id="KW-0472">Membrane</keyword>
<sequence length="123" mass="13193">MADNKSSRASSLAGWVLLVMIILTFDLSLSWVGEVVHVVNGYCGENEILGSYFAPRQGNACLPLFADCDALYPDAGCNLQGCLSDQTFFLYINPDKGVENTVYSVPGTVPPGVDYCWCCGGPV</sequence>
<dbReference type="AlphaFoldDB" id="A0AA41RUC1"/>
<organism evidence="2 3">
    <name type="scientific">Papaver nudicaule</name>
    <name type="common">Iceland poppy</name>
    <dbReference type="NCBI Taxonomy" id="74823"/>
    <lineage>
        <taxon>Eukaryota</taxon>
        <taxon>Viridiplantae</taxon>
        <taxon>Streptophyta</taxon>
        <taxon>Embryophyta</taxon>
        <taxon>Tracheophyta</taxon>
        <taxon>Spermatophyta</taxon>
        <taxon>Magnoliopsida</taxon>
        <taxon>Ranunculales</taxon>
        <taxon>Papaveraceae</taxon>
        <taxon>Papaveroideae</taxon>
        <taxon>Papaver</taxon>
    </lineage>
</organism>
<evidence type="ECO:0000313" key="3">
    <source>
        <dbReference type="Proteomes" id="UP001177140"/>
    </source>
</evidence>
<gene>
    <name evidence="2" type="ORF">MKW94_022487</name>
</gene>
<dbReference type="EMBL" id="JAJJMA010036409">
    <property type="protein sequence ID" value="MCL7024616.1"/>
    <property type="molecule type" value="Genomic_DNA"/>
</dbReference>
<name>A0AA41RUC1_PAPNU</name>
<feature type="transmembrane region" description="Helical" evidence="1">
    <location>
        <begin position="12"/>
        <end position="33"/>
    </location>
</feature>
<reference evidence="2" key="1">
    <citation type="submission" date="2022-03" db="EMBL/GenBank/DDBJ databases">
        <title>A functionally conserved STORR gene fusion in Papaver species that diverged 16.8 million years ago.</title>
        <authorList>
            <person name="Catania T."/>
        </authorList>
    </citation>
    <scope>NUCLEOTIDE SEQUENCE</scope>
    <source>
        <strain evidence="2">S-191538</strain>
    </source>
</reference>
<keyword evidence="1" id="KW-0812">Transmembrane</keyword>
<keyword evidence="1" id="KW-1133">Transmembrane helix</keyword>
<accession>A0AA41RUC1</accession>
<protein>
    <submittedName>
        <fullName evidence="2">Uncharacterized protein</fullName>
    </submittedName>
</protein>